<evidence type="ECO:0000313" key="3">
    <source>
        <dbReference type="Proteomes" id="UP000580654"/>
    </source>
</evidence>
<dbReference type="SUPFAM" id="SSF47413">
    <property type="entry name" value="lambda repressor-like DNA-binding domains"/>
    <property type="match status" value="1"/>
</dbReference>
<gene>
    <name evidence="2" type="ORF">FHS87_002950</name>
</gene>
<dbReference type="AlphaFoldDB" id="A0A840YEU8"/>
<accession>A0A840YEU8</accession>
<protein>
    <submittedName>
        <fullName evidence="2">Transcriptional regulator with XRE-family HTH domain</fullName>
    </submittedName>
</protein>
<evidence type="ECO:0000313" key="2">
    <source>
        <dbReference type="EMBL" id="MBB5694897.1"/>
    </source>
</evidence>
<evidence type="ECO:0000256" key="1">
    <source>
        <dbReference type="SAM" id="MobiDB-lite"/>
    </source>
</evidence>
<keyword evidence="3" id="KW-1185">Reference proteome</keyword>
<dbReference type="GO" id="GO:0003677">
    <property type="term" value="F:DNA binding"/>
    <property type="evidence" value="ECO:0007669"/>
    <property type="project" value="InterPro"/>
</dbReference>
<organism evidence="2 3">
    <name type="scientific">Muricoccus pecuniae</name>
    <dbReference type="NCBI Taxonomy" id="693023"/>
    <lineage>
        <taxon>Bacteria</taxon>
        <taxon>Pseudomonadati</taxon>
        <taxon>Pseudomonadota</taxon>
        <taxon>Alphaproteobacteria</taxon>
        <taxon>Acetobacterales</taxon>
        <taxon>Roseomonadaceae</taxon>
        <taxon>Muricoccus</taxon>
    </lineage>
</organism>
<comment type="caution">
    <text evidence="2">The sequence shown here is derived from an EMBL/GenBank/DDBJ whole genome shotgun (WGS) entry which is preliminary data.</text>
</comment>
<sequence length="99" mass="10798">MSIALGKTARPPGALPRAQGRLTAEQCRRARIILGWTDQQLADRALCSRVNVWNLEAGIFRSHPTILDAVRGALEEAGIEFLADQGGVPGVRLRESRSH</sequence>
<reference evidence="2 3" key="1">
    <citation type="submission" date="2020-08" db="EMBL/GenBank/DDBJ databases">
        <title>Genomic Encyclopedia of Type Strains, Phase IV (KMG-IV): sequencing the most valuable type-strain genomes for metagenomic binning, comparative biology and taxonomic classification.</title>
        <authorList>
            <person name="Goeker M."/>
        </authorList>
    </citation>
    <scope>NUCLEOTIDE SEQUENCE [LARGE SCALE GENOMIC DNA]</scope>
    <source>
        <strain evidence="2 3">DSM 25622</strain>
    </source>
</reference>
<proteinExistence type="predicted"/>
<feature type="region of interest" description="Disordered" evidence="1">
    <location>
        <begin position="1"/>
        <end position="20"/>
    </location>
</feature>
<dbReference type="EMBL" id="JACIJD010000013">
    <property type="protein sequence ID" value="MBB5694897.1"/>
    <property type="molecule type" value="Genomic_DNA"/>
</dbReference>
<dbReference type="RefSeq" id="WP_184519778.1">
    <property type="nucleotide sequence ID" value="NZ_JACIJD010000013.1"/>
</dbReference>
<dbReference type="Proteomes" id="UP000580654">
    <property type="component" value="Unassembled WGS sequence"/>
</dbReference>
<dbReference type="Gene3D" id="1.10.260.40">
    <property type="entry name" value="lambda repressor-like DNA-binding domains"/>
    <property type="match status" value="1"/>
</dbReference>
<name>A0A840YEU8_9PROT</name>
<dbReference type="InterPro" id="IPR010982">
    <property type="entry name" value="Lambda_DNA-bd_dom_sf"/>
</dbReference>